<evidence type="ECO:0000256" key="1">
    <source>
        <dbReference type="ARBA" id="ARBA00001974"/>
    </source>
</evidence>
<dbReference type="Pfam" id="PF01593">
    <property type="entry name" value="Amino_oxidase"/>
    <property type="match status" value="1"/>
</dbReference>
<evidence type="ECO:0000256" key="11">
    <source>
        <dbReference type="SAM" id="MobiDB-lite"/>
    </source>
</evidence>
<evidence type="ECO:0000259" key="12">
    <source>
        <dbReference type="Pfam" id="PF01593"/>
    </source>
</evidence>
<organism evidence="13 14">
    <name type="scientific">Adineta steineri</name>
    <dbReference type="NCBI Taxonomy" id="433720"/>
    <lineage>
        <taxon>Eukaryota</taxon>
        <taxon>Metazoa</taxon>
        <taxon>Spiralia</taxon>
        <taxon>Gnathifera</taxon>
        <taxon>Rotifera</taxon>
        <taxon>Eurotatoria</taxon>
        <taxon>Bdelloidea</taxon>
        <taxon>Adinetida</taxon>
        <taxon>Adinetidae</taxon>
        <taxon>Adineta</taxon>
    </lineage>
</organism>
<dbReference type="InterPro" id="IPR001613">
    <property type="entry name" value="Flavin_amine_oxidase"/>
</dbReference>
<keyword evidence="4 10" id="KW-0560">Oxidoreductase</keyword>
<evidence type="ECO:0000256" key="6">
    <source>
        <dbReference type="ARBA" id="ARBA00048448"/>
    </source>
</evidence>
<dbReference type="EC" id="1.4.3.-" evidence="10"/>
<feature type="domain" description="Amine oxidase" evidence="12">
    <location>
        <begin position="17"/>
        <end position="427"/>
    </location>
</feature>
<name>A0A814S0Q2_9BILA</name>
<dbReference type="PANTHER" id="PTHR43563">
    <property type="entry name" value="AMINE OXIDASE"/>
    <property type="match status" value="1"/>
</dbReference>
<evidence type="ECO:0000313" key="14">
    <source>
        <dbReference type="Proteomes" id="UP000663860"/>
    </source>
</evidence>
<sequence>MDDNIELIDVVIIGAGFTGLSAAKYFSSKSIKTLVIEGRSRVGGRTLSHKITDQQWIIDLGGQWIGPDQHRILSFIKEYNLELIEQTWHHHQPNFLGENLGLIPLNNKQIENIIEINSQWDQMALELSSVECALEYHKSSQWSIISVQQFIEEHPLANQDLRIQQELKLQILTLTACHSNKLSLLYWLILIRSIPRGLTALDDGINGAQHYKISHGSQNVCFEMSKNENIRLNDPVESINYESQDNILIKMLSGYKIKCRRLLLAFSPTLLSTINFLPSLSLTNNCPMIMGQCIKTVFIYSKPFWRNISINQTDQQGPCSNIFESNNPHALIGLILGDDAVFWSDKNEDELIQAIIKQYEILYNMNEIPMNTFVQYWTKENFSKGCYAAVYPPSSSSTWIDRRKALVDKRIWLASTEMALEWVGYIEVDEVVPCEQVTSDDPVNDTDNSMKKKKKKKRDEETDEPVTQLDESEKVKKQKKDIENPYNDSNLLEMEGYEGWNIDSSIEDIIKKKEKQKNRKK</sequence>
<comment type="catalytic activity">
    <reaction evidence="7">
        <text>benzylamine + O2 + H2O = benzaldehyde + H2O2 + NH4(+)</text>
        <dbReference type="Rhea" id="RHEA:59424"/>
        <dbReference type="ChEBI" id="CHEBI:15377"/>
        <dbReference type="ChEBI" id="CHEBI:15379"/>
        <dbReference type="ChEBI" id="CHEBI:16240"/>
        <dbReference type="ChEBI" id="CHEBI:17169"/>
        <dbReference type="ChEBI" id="CHEBI:28938"/>
        <dbReference type="ChEBI" id="CHEBI:225238"/>
    </reaction>
    <physiologicalReaction direction="left-to-right" evidence="7">
        <dbReference type="Rhea" id="RHEA:59425"/>
    </physiologicalReaction>
</comment>
<evidence type="ECO:0000256" key="4">
    <source>
        <dbReference type="ARBA" id="ARBA00023002"/>
    </source>
</evidence>
<dbReference type="GO" id="GO:0008131">
    <property type="term" value="F:primary methylamine oxidase activity"/>
    <property type="evidence" value="ECO:0007669"/>
    <property type="project" value="UniProtKB-ARBA"/>
</dbReference>
<dbReference type="PANTHER" id="PTHR43563:SF1">
    <property type="entry name" value="AMINE OXIDASE [FLAVIN-CONTAINING] B"/>
    <property type="match status" value="1"/>
</dbReference>
<evidence type="ECO:0000256" key="9">
    <source>
        <dbReference type="PIRSR" id="PIRSR601613-1"/>
    </source>
</evidence>
<dbReference type="AlphaFoldDB" id="A0A814S0Q2"/>
<evidence type="ECO:0000256" key="8">
    <source>
        <dbReference type="ARBA" id="ARBA00049430"/>
    </source>
</evidence>
<comment type="subcellular location">
    <subcellularLocation>
        <location evidence="2">Mitochondrion outer membrane</location>
        <topology evidence="2">Single-pass type IV membrane protein</topology>
        <orientation evidence="2">Cytoplasmic side</orientation>
    </subcellularLocation>
</comment>
<dbReference type="GO" id="GO:0097621">
    <property type="term" value="F:monoamine oxidase activity"/>
    <property type="evidence" value="ECO:0007669"/>
    <property type="project" value="UniProtKB-EC"/>
</dbReference>
<feature type="binding site" evidence="9">
    <location>
        <position position="18"/>
    </location>
    <ligand>
        <name>FAD</name>
        <dbReference type="ChEBI" id="CHEBI:57692"/>
    </ligand>
</feature>
<evidence type="ECO:0000256" key="2">
    <source>
        <dbReference type="ARBA" id="ARBA00004362"/>
    </source>
</evidence>
<comment type="similarity">
    <text evidence="3 10">Belongs to the flavin monoamine oxidase family.</text>
</comment>
<comment type="cofactor">
    <cofactor evidence="1 10">
        <name>FAD</name>
        <dbReference type="ChEBI" id="CHEBI:57692"/>
    </cofactor>
</comment>
<keyword evidence="10" id="KW-0274">FAD</keyword>
<dbReference type="InterPro" id="IPR002937">
    <property type="entry name" value="Amino_oxidase"/>
</dbReference>
<evidence type="ECO:0000313" key="13">
    <source>
        <dbReference type="EMBL" id="CAF1138949.1"/>
    </source>
</evidence>
<evidence type="ECO:0000256" key="5">
    <source>
        <dbReference type="ARBA" id="ARBA00045409"/>
    </source>
</evidence>
<evidence type="ECO:0000256" key="10">
    <source>
        <dbReference type="RuleBase" id="RU362067"/>
    </source>
</evidence>
<dbReference type="Gene3D" id="3.90.660.10">
    <property type="match status" value="1"/>
</dbReference>
<feature type="region of interest" description="Disordered" evidence="11">
    <location>
        <begin position="437"/>
        <end position="490"/>
    </location>
</feature>
<dbReference type="EMBL" id="CAJNOE010000310">
    <property type="protein sequence ID" value="CAF1138949.1"/>
    <property type="molecule type" value="Genomic_DNA"/>
</dbReference>
<protein>
    <recommendedName>
        <fullName evidence="10">Amine oxidase</fullName>
        <ecNumber evidence="10">1.4.3.-</ecNumber>
    </recommendedName>
</protein>
<dbReference type="InterPro" id="IPR050703">
    <property type="entry name" value="Flavin_MAO"/>
</dbReference>
<comment type="caution">
    <text evidence="13">The sequence shown here is derived from an EMBL/GenBank/DDBJ whole genome shotgun (WGS) entry which is preliminary data.</text>
</comment>
<dbReference type="SUPFAM" id="SSF51905">
    <property type="entry name" value="FAD/NAD(P)-binding domain"/>
    <property type="match status" value="1"/>
</dbReference>
<keyword evidence="10" id="KW-0285">Flavoprotein</keyword>
<feature type="compositionally biased region" description="Basic and acidic residues" evidence="11">
    <location>
        <begin position="471"/>
        <end position="483"/>
    </location>
</feature>
<dbReference type="InterPro" id="IPR036188">
    <property type="entry name" value="FAD/NAD-bd_sf"/>
</dbReference>
<gene>
    <name evidence="13" type="ORF">IZO911_LOCUS25114</name>
</gene>
<dbReference type="Proteomes" id="UP000663860">
    <property type="component" value="Unassembled WGS sequence"/>
</dbReference>
<dbReference type="PRINTS" id="PR00757">
    <property type="entry name" value="AMINEOXDASEF"/>
</dbReference>
<evidence type="ECO:0000256" key="3">
    <source>
        <dbReference type="ARBA" id="ARBA00005995"/>
    </source>
</evidence>
<dbReference type="SUPFAM" id="SSF54373">
    <property type="entry name" value="FAD-linked reductases, C-terminal domain"/>
    <property type="match status" value="1"/>
</dbReference>
<reference evidence="13" key="1">
    <citation type="submission" date="2021-02" db="EMBL/GenBank/DDBJ databases">
        <authorList>
            <person name="Nowell W R."/>
        </authorList>
    </citation>
    <scope>NUCLEOTIDE SEQUENCE</scope>
</reference>
<feature type="binding site" evidence="9">
    <location>
        <position position="417"/>
    </location>
    <ligand>
        <name>FAD</name>
        <dbReference type="ChEBI" id="CHEBI:57692"/>
    </ligand>
</feature>
<feature type="binding site" evidence="9">
    <location>
        <position position="236"/>
    </location>
    <ligand>
        <name>FAD</name>
        <dbReference type="ChEBI" id="CHEBI:57692"/>
    </ligand>
</feature>
<dbReference type="Gene3D" id="1.10.405.10">
    <property type="entry name" value="Guanine Nucleotide Dissociation Inhibitor, domain 1"/>
    <property type="match status" value="1"/>
</dbReference>
<evidence type="ECO:0000256" key="7">
    <source>
        <dbReference type="ARBA" id="ARBA00049354"/>
    </source>
</evidence>
<comment type="catalytic activity">
    <reaction evidence="8">
        <text>N-acetylputrescine + O2 + H2O = 4-acetamidobutanal + H2O2 + NH4(+)</text>
        <dbReference type="Rhea" id="RHEA:70283"/>
        <dbReference type="ChEBI" id="CHEBI:7386"/>
        <dbReference type="ChEBI" id="CHEBI:15377"/>
        <dbReference type="ChEBI" id="CHEBI:15379"/>
        <dbReference type="ChEBI" id="CHEBI:16240"/>
        <dbReference type="ChEBI" id="CHEBI:28938"/>
        <dbReference type="ChEBI" id="CHEBI:58263"/>
    </reaction>
    <physiologicalReaction direction="left-to-right" evidence="8">
        <dbReference type="Rhea" id="RHEA:70284"/>
    </physiologicalReaction>
</comment>
<dbReference type="Gene3D" id="3.50.50.60">
    <property type="entry name" value="FAD/NAD(P)-binding domain"/>
    <property type="match status" value="1"/>
</dbReference>
<feature type="compositionally biased region" description="Polar residues" evidence="11">
    <location>
        <begin position="437"/>
        <end position="447"/>
    </location>
</feature>
<proteinExistence type="inferred from homology"/>
<comment type="function">
    <text evidence="5">Catalyzes the oxidative deamination of primary and some secondary amines such as neurotransmitters, and exogenous amines including the tertiary amine, neurotoxin 1-methyl-4-phenyl-1,2,3,6-tetrahydropyridine (MPTP), with concomitant reduction of oxygen to hydrogen peroxide and participates in the metabolism of neuroactive and vasoactive amines in the central nervous system and peripheral tissues. Preferentially degrades benzylamine and phenylethylamine.</text>
</comment>
<dbReference type="GO" id="GO:0005741">
    <property type="term" value="C:mitochondrial outer membrane"/>
    <property type="evidence" value="ECO:0007669"/>
    <property type="project" value="UniProtKB-SubCell"/>
</dbReference>
<comment type="catalytic activity">
    <reaction evidence="6">
        <text>a secondary aliphatic amine + O2 + H2O = a primary amine + an aldehyde + H2O2</text>
        <dbReference type="Rhea" id="RHEA:26414"/>
        <dbReference type="ChEBI" id="CHEBI:15377"/>
        <dbReference type="ChEBI" id="CHEBI:15379"/>
        <dbReference type="ChEBI" id="CHEBI:16240"/>
        <dbReference type="ChEBI" id="CHEBI:17478"/>
        <dbReference type="ChEBI" id="CHEBI:58855"/>
        <dbReference type="ChEBI" id="CHEBI:65296"/>
        <dbReference type="EC" id="1.4.3.4"/>
    </reaction>
</comment>
<accession>A0A814S0Q2</accession>